<gene>
    <name evidence="2" type="ORF">PPRIM_AZ9-3.1.T0380073</name>
</gene>
<dbReference type="Proteomes" id="UP000688137">
    <property type="component" value="Unassembled WGS sequence"/>
</dbReference>
<organism evidence="2 3">
    <name type="scientific">Paramecium primaurelia</name>
    <dbReference type="NCBI Taxonomy" id="5886"/>
    <lineage>
        <taxon>Eukaryota</taxon>
        <taxon>Sar</taxon>
        <taxon>Alveolata</taxon>
        <taxon>Ciliophora</taxon>
        <taxon>Intramacronucleata</taxon>
        <taxon>Oligohymenophorea</taxon>
        <taxon>Peniculida</taxon>
        <taxon>Parameciidae</taxon>
        <taxon>Paramecium</taxon>
    </lineage>
</organism>
<dbReference type="OMA" id="DMQAASQ"/>
<comment type="caution">
    <text evidence="2">The sequence shown here is derived from an EMBL/GenBank/DDBJ whole genome shotgun (WGS) entry which is preliminary data.</text>
</comment>
<keyword evidence="1" id="KW-0812">Transmembrane</keyword>
<keyword evidence="3" id="KW-1185">Reference proteome</keyword>
<dbReference type="AlphaFoldDB" id="A0A8S1LDB5"/>
<keyword evidence="1" id="KW-1133">Transmembrane helix</keyword>
<evidence type="ECO:0000256" key="1">
    <source>
        <dbReference type="SAM" id="Phobius"/>
    </source>
</evidence>
<name>A0A8S1LDB5_PARPR</name>
<evidence type="ECO:0008006" key="4">
    <source>
        <dbReference type="Google" id="ProtNLM"/>
    </source>
</evidence>
<keyword evidence="1" id="KW-0472">Membrane</keyword>
<sequence length="307" mass="35913">MKPSDIIAICFFSLVILLYLGLLVYLHCFKKIYRLIFPSPSPMYTEKFFGDKLKYANVYNSLVNLKSDQLLNSYNLERVRAIPYVYLKNKYSETSNYLIYFHGNAEDMQAASQFMEHLMKTINTNIFVIEYPGYGVYEMQKNMSSNLIEEDALTLYDHIKKTQKLLDNQIYVFGRSIGTGPAFYVASVRNVKGLIVMSCYKSIKTIIQDLCCGFGIIIVFFFCLPDIFKNYERSQQVKCPIVFIHGLHDKLIKPYHSNYLYTNLPMSIQNKSQIFIKERMTHNDFDIDNDIACSILELFQELRYSKF</sequence>
<dbReference type="EMBL" id="CAJJDM010000037">
    <property type="protein sequence ID" value="CAD8065780.1"/>
    <property type="molecule type" value="Genomic_DNA"/>
</dbReference>
<proteinExistence type="predicted"/>
<protein>
    <recommendedName>
        <fullName evidence="4">Serine aminopeptidase S33 domain-containing protein</fullName>
    </recommendedName>
</protein>
<evidence type="ECO:0000313" key="2">
    <source>
        <dbReference type="EMBL" id="CAD8065780.1"/>
    </source>
</evidence>
<dbReference type="PANTHER" id="PTHR12277:SF197">
    <property type="entry name" value="CHROMOSOME UNDETERMINED SCAFFOLD_38, WHOLE GENOME SHOTGUN SEQUENCE"/>
    <property type="match status" value="1"/>
</dbReference>
<dbReference type="PANTHER" id="PTHR12277">
    <property type="entry name" value="ALPHA/BETA HYDROLASE DOMAIN-CONTAINING PROTEIN"/>
    <property type="match status" value="1"/>
</dbReference>
<evidence type="ECO:0000313" key="3">
    <source>
        <dbReference type="Proteomes" id="UP000688137"/>
    </source>
</evidence>
<accession>A0A8S1LDB5</accession>
<feature type="transmembrane region" description="Helical" evidence="1">
    <location>
        <begin position="6"/>
        <end position="26"/>
    </location>
</feature>
<feature type="transmembrane region" description="Helical" evidence="1">
    <location>
        <begin position="206"/>
        <end position="228"/>
    </location>
</feature>
<reference evidence="2" key="1">
    <citation type="submission" date="2021-01" db="EMBL/GenBank/DDBJ databases">
        <authorList>
            <consortium name="Genoscope - CEA"/>
            <person name="William W."/>
        </authorList>
    </citation>
    <scope>NUCLEOTIDE SEQUENCE</scope>
</reference>